<name>A0A839VH19_9GAMM</name>
<evidence type="ECO:0000313" key="2">
    <source>
        <dbReference type="EMBL" id="MBB3191977.1"/>
    </source>
</evidence>
<comment type="caution">
    <text evidence="2">The sequence shown here is derived from an EMBL/GenBank/DDBJ whole genome shotgun (WGS) entry which is preliminary data.</text>
</comment>
<keyword evidence="3" id="KW-1185">Reference proteome</keyword>
<feature type="compositionally biased region" description="Basic residues" evidence="1">
    <location>
        <begin position="47"/>
        <end position="60"/>
    </location>
</feature>
<feature type="region of interest" description="Disordered" evidence="1">
    <location>
        <begin position="1"/>
        <end position="60"/>
    </location>
</feature>
<reference evidence="2 3" key="1">
    <citation type="submission" date="2020-08" db="EMBL/GenBank/DDBJ databases">
        <title>Genomic Encyclopedia of Type Strains, Phase III (KMG-III): the genomes of soil and plant-associated and newly described type strains.</title>
        <authorList>
            <person name="Whitman W."/>
        </authorList>
    </citation>
    <scope>NUCLEOTIDE SEQUENCE [LARGE SCALE GENOMIC DNA]</scope>
    <source>
        <strain evidence="2 3">CECT 7282</strain>
    </source>
</reference>
<evidence type="ECO:0000256" key="1">
    <source>
        <dbReference type="SAM" id="MobiDB-lite"/>
    </source>
</evidence>
<gene>
    <name evidence="2" type="ORF">FHR94_003253</name>
</gene>
<dbReference type="RefSeq" id="WP_183327162.1">
    <property type="nucleotide sequence ID" value="NZ_JACHXP010000020.1"/>
</dbReference>
<proteinExistence type="predicted"/>
<dbReference type="Proteomes" id="UP000547614">
    <property type="component" value="Unassembled WGS sequence"/>
</dbReference>
<accession>A0A839VH19</accession>
<organism evidence="2 3">
    <name type="scientific">Halomonas cerina</name>
    <dbReference type="NCBI Taxonomy" id="447424"/>
    <lineage>
        <taxon>Bacteria</taxon>
        <taxon>Pseudomonadati</taxon>
        <taxon>Pseudomonadota</taxon>
        <taxon>Gammaproteobacteria</taxon>
        <taxon>Oceanospirillales</taxon>
        <taxon>Halomonadaceae</taxon>
        <taxon>Halomonas</taxon>
    </lineage>
</organism>
<evidence type="ECO:0000313" key="3">
    <source>
        <dbReference type="Proteomes" id="UP000547614"/>
    </source>
</evidence>
<feature type="compositionally biased region" description="Basic and acidic residues" evidence="1">
    <location>
        <begin position="1"/>
        <end position="26"/>
    </location>
</feature>
<feature type="compositionally biased region" description="Basic and acidic residues" evidence="1">
    <location>
        <begin position="33"/>
        <end position="46"/>
    </location>
</feature>
<dbReference type="EMBL" id="JACHXP010000020">
    <property type="protein sequence ID" value="MBB3191977.1"/>
    <property type="molecule type" value="Genomic_DNA"/>
</dbReference>
<sequence length="60" mass="7038">MRDDGGFNAFDHADRVKEGSALEYAERLQNGDGLRDEGDRDRQERQHRPRLRHHRNPDAP</sequence>
<protein>
    <submittedName>
        <fullName evidence="2">Uncharacterized protein</fullName>
    </submittedName>
</protein>
<dbReference type="AlphaFoldDB" id="A0A839VH19"/>